<dbReference type="Proteomes" id="UP000030745">
    <property type="component" value="Unassembled WGS sequence"/>
</dbReference>
<evidence type="ECO:0000313" key="3">
    <source>
        <dbReference type="Proteomes" id="UP000030745"/>
    </source>
</evidence>
<sequence length="513" mass="58180">MAQRPRRFHFVLLALLCLIVAAYSVFTWEMVDLPWLSGAKGQDLAHLRRHNESSGHGNATATGADDVTRLPNATLELHATGPVDVTRLPSSSPVLHTTTGNNATTATPPYDLFGNVVHLNNLNEACFHANDSIVHWSYNSTEVDLAQLWTRDETPRNELIAHLAQCPEVDVFLPAGLRDHGYCEDGMAYVKFLKTRALPLWVFDLRFDYQGRKNINYFDLCPNTALLFMNHYTEGLMDRDDFPSDKVVVNMPNVEMYELKGKDYHRFDVVLCKTRDGYDRLSRWYKDNGNPRNTKLLYVQHTSSDPSTVAITHAMAHPELPPIQPKNFENLTFFHANGHSWFKSTRAVLEKLVDSRAFHQIFGDDGAPSNLQFHHGEEVDVAQFGRQLLETSAILCPSRMEGFGHYINQARASGSLVLTTNAPPMNEFIDNDSGVLVEASTRDQLLSAYGGMEWHVSWHSICDAVDNVLHLAPSERQRRAQNGRQRYEKQLIEFRDNMHDVRALLAKKPQQEI</sequence>
<evidence type="ECO:0000313" key="2">
    <source>
        <dbReference type="EMBL" id="KDO34744.1"/>
    </source>
</evidence>
<dbReference type="AlphaFoldDB" id="A0A067CVN8"/>
<gene>
    <name evidence="2" type="ORF">SPRG_18941</name>
</gene>
<proteinExistence type="predicted"/>
<dbReference type="Gene3D" id="3.40.50.2000">
    <property type="entry name" value="Glycogen Phosphorylase B"/>
    <property type="match status" value="1"/>
</dbReference>
<organism evidence="2 3">
    <name type="scientific">Saprolegnia parasitica (strain CBS 223.65)</name>
    <dbReference type="NCBI Taxonomy" id="695850"/>
    <lineage>
        <taxon>Eukaryota</taxon>
        <taxon>Sar</taxon>
        <taxon>Stramenopiles</taxon>
        <taxon>Oomycota</taxon>
        <taxon>Saprolegniomycetes</taxon>
        <taxon>Saprolegniales</taxon>
        <taxon>Saprolegniaceae</taxon>
        <taxon>Saprolegnia</taxon>
    </lineage>
</organism>
<dbReference type="EMBL" id="KK583190">
    <property type="protein sequence ID" value="KDO34744.1"/>
    <property type="molecule type" value="Genomic_DNA"/>
</dbReference>
<dbReference type="RefSeq" id="XP_012194813.1">
    <property type="nucleotide sequence ID" value="XM_012339423.1"/>
</dbReference>
<dbReference type="KEGG" id="spar:SPRG_18941"/>
<keyword evidence="1" id="KW-0732">Signal</keyword>
<dbReference type="VEuPathDB" id="FungiDB:SPRG_18941"/>
<reference evidence="2 3" key="1">
    <citation type="journal article" date="2013" name="PLoS Genet.">
        <title>Distinctive expansion of potential virulence genes in the genome of the oomycete fish pathogen Saprolegnia parasitica.</title>
        <authorList>
            <person name="Jiang R.H."/>
            <person name="de Bruijn I."/>
            <person name="Haas B.J."/>
            <person name="Belmonte R."/>
            <person name="Lobach L."/>
            <person name="Christie J."/>
            <person name="van den Ackerveken G."/>
            <person name="Bottin A."/>
            <person name="Bulone V."/>
            <person name="Diaz-Moreno S.M."/>
            <person name="Dumas B."/>
            <person name="Fan L."/>
            <person name="Gaulin E."/>
            <person name="Govers F."/>
            <person name="Grenville-Briggs L.J."/>
            <person name="Horner N.R."/>
            <person name="Levin J.Z."/>
            <person name="Mammella M."/>
            <person name="Meijer H.J."/>
            <person name="Morris P."/>
            <person name="Nusbaum C."/>
            <person name="Oome S."/>
            <person name="Phillips A.J."/>
            <person name="van Rooyen D."/>
            <person name="Rzeszutek E."/>
            <person name="Saraiva M."/>
            <person name="Secombes C.J."/>
            <person name="Seidl M.F."/>
            <person name="Snel B."/>
            <person name="Stassen J.H."/>
            <person name="Sykes S."/>
            <person name="Tripathy S."/>
            <person name="van den Berg H."/>
            <person name="Vega-Arreguin J.C."/>
            <person name="Wawra S."/>
            <person name="Young S.K."/>
            <person name="Zeng Q."/>
            <person name="Dieguez-Uribeondo J."/>
            <person name="Russ C."/>
            <person name="Tyler B.M."/>
            <person name="van West P."/>
        </authorList>
    </citation>
    <scope>NUCLEOTIDE SEQUENCE [LARGE SCALE GENOMIC DNA]</scope>
    <source>
        <strain evidence="2 3">CBS 223.65</strain>
    </source>
</reference>
<evidence type="ECO:0000256" key="1">
    <source>
        <dbReference type="SAM" id="SignalP"/>
    </source>
</evidence>
<dbReference type="SUPFAM" id="SSF53756">
    <property type="entry name" value="UDP-Glycosyltransferase/glycogen phosphorylase"/>
    <property type="match status" value="1"/>
</dbReference>
<feature type="chain" id="PRO_5001635004" description="Glycosyl transferase family 1 domain-containing protein" evidence="1">
    <location>
        <begin position="25"/>
        <end position="513"/>
    </location>
</feature>
<dbReference type="GeneID" id="24140418"/>
<evidence type="ECO:0008006" key="4">
    <source>
        <dbReference type="Google" id="ProtNLM"/>
    </source>
</evidence>
<accession>A0A067CVN8</accession>
<feature type="signal peptide" evidence="1">
    <location>
        <begin position="1"/>
        <end position="24"/>
    </location>
</feature>
<name>A0A067CVN8_SAPPC</name>
<keyword evidence="3" id="KW-1185">Reference proteome</keyword>
<protein>
    <recommendedName>
        <fullName evidence="4">Glycosyl transferase family 1 domain-containing protein</fullName>
    </recommendedName>
</protein>